<gene>
    <name evidence="2" type="ORF">ACFSKO_02840</name>
</gene>
<name>A0ABW5BIC8_9PROT</name>
<sequence length="214" mass="22659">MSVPTEQHKVSKETVREAVGVFHTAQELESAIDVLLNTGFDRSEISLLASEETVDEKLGHRYDSVHELEDDADVPRTAYVERDSVVEGKMALIGGFAYIGAVVAAAPIVASGGPLAVAIIGAVLAGGSAGVFGSFVAEWIGHKSAENIESQLKHGGLLLWVTLRDQNHEEMAMSILTEQGADDVHCHDIPVSGDPATNPVHGRETDPFLAGAII</sequence>
<organism evidence="2 3">
    <name type="scientific">Kiloniella antarctica</name>
    <dbReference type="NCBI Taxonomy" id="1550907"/>
    <lineage>
        <taxon>Bacteria</taxon>
        <taxon>Pseudomonadati</taxon>
        <taxon>Pseudomonadota</taxon>
        <taxon>Alphaproteobacteria</taxon>
        <taxon>Rhodospirillales</taxon>
        <taxon>Kiloniellaceae</taxon>
        <taxon>Kiloniella</taxon>
    </lineage>
</organism>
<keyword evidence="1" id="KW-1133">Transmembrane helix</keyword>
<dbReference type="RefSeq" id="WP_380248197.1">
    <property type="nucleotide sequence ID" value="NZ_JBHUII010000001.1"/>
</dbReference>
<evidence type="ECO:0008006" key="4">
    <source>
        <dbReference type="Google" id="ProtNLM"/>
    </source>
</evidence>
<evidence type="ECO:0000256" key="1">
    <source>
        <dbReference type="SAM" id="Phobius"/>
    </source>
</evidence>
<keyword evidence="3" id="KW-1185">Reference proteome</keyword>
<feature type="transmembrane region" description="Helical" evidence="1">
    <location>
        <begin position="115"/>
        <end position="137"/>
    </location>
</feature>
<accession>A0ABW5BIC8</accession>
<proteinExistence type="predicted"/>
<comment type="caution">
    <text evidence="2">The sequence shown here is derived from an EMBL/GenBank/DDBJ whole genome shotgun (WGS) entry which is preliminary data.</text>
</comment>
<dbReference type="EMBL" id="JBHUII010000001">
    <property type="protein sequence ID" value="MFD2204526.1"/>
    <property type="molecule type" value="Genomic_DNA"/>
</dbReference>
<protein>
    <recommendedName>
        <fullName evidence="4">General stress protein 17M-like domain-containing protein</fullName>
    </recommendedName>
</protein>
<feature type="transmembrane region" description="Helical" evidence="1">
    <location>
        <begin position="90"/>
        <end position="109"/>
    </location>
</feature>
<keyword evidence="1" id="KW-0812">Transmembrane</keyword>
<keyword evidence="1" id="KW-0472">Membrane</keyword>
<reference evidence="3" key="1">
    <citation type="journal article" date="2019" name="Int. J. Syst. Evol. Microbiol.">
        <title>The Global Catalogue of Microorganisms (GCM) 10K type strain sequencing project: providing services to taxonomists for standard genome sequencing and annotation.</title>
        <authorList>
            <consortium name="The Broad Institute Genomics Platform"/>
            <consortium name="The Broad Institute Genome Sequencing Center for Infectious Disease"/>
            <person name="Wu L."/>
            <person name="Ma J."/>
        </authorList>
    </citation>
    <scope>NUCLEOTIDE SEQUENCE [LARGE SCALE GENOMIC DNA]</scope>
    <source>
        <strain evidence="3">CGMCC 4.7192</strain>
    </source>
</reference>
<evidence type="ECO:0000313" key="3">
    <source>
        <dbReference type="Proteomes" id="UP001597294"/>
    </source>
</evidence>
<dbReference type="Proteomes" id="UP001597294">
    <property type="component" value="Unassembled WGS sequence"/>
</dbReference>
<evidence type="ECO:0000313" key="2">
    <source>
        <dbReference type="EMBL" id="MFD2204526.1"/>
    </source>
</evidence>